<evidence type="ECO:0000256" key="4">
    <source>
        <dbReference type="ARBA" id="ARBA00023136"/>
    </source>
</evidence>
<dbReference type="GO" id="GO:0030416">
    <property type="term" value="P:methylamine metabolic process"/>
    <property type="evidence" value="ECO:0007669"/>
    <property type="project" value="InterPro"/>
</dbReference>
<evidence type="ECO:0000256" key="3">
    <source>
        <dbReference type="ARBA" id="ARBA00022989"/>
    </source>
</evidence>
<organism evidence="7 8">
    <name type="scientific">Hyunsoonleella jejuensis</name>
    <dbReference type="NCBI Taxonomy" id="419940"/>
    <lineage>
        <taxon>Bacteria</taxon>
        <taxon>Pseudomonadati</taxon>
        <taxon>Bacteroidota</taxon>
        <taxon>Flavobacteriia</taxon>
        <taxon>Flavobacteriales</taxon>
        <taxon>Flavobacteriaceae</taxon>
    </lineage>
</organism>
<feature type="transmembrane region" description="Helical" evidence="5">
    <location>
        <begin position="7"/>
        <end position="24"/>
    </location>
</feature>
<feature type="transmembrane region" description="Helical" evidence="5">
    <location>
        <begin position="51"/>
        <end position="73"/>
    </location>
</feature>
<feature type="domain" description="Methylamine utilisation protein MauE" evidence="6">
    <location>
        <begin position="1"/>
        <end position="136"/>
    </location>
</feature>
<evidence type="ECO:0000256" key="5">
    <source>
        <dbReference type="SAM" id="Phobius"/>
    </source>
</evidence>
<gene>
    <name evidence="7" type="ORF">SAMN05421824_2568</name>
</gene>
<keyword evidence="3 5" id="KW-1133">Transmembrane helix</keyword>
<dbReference type="STRING" id="419940.SAMN05421824_2568"/>
<evidence type="ECO:0000259" key="6">
    <source>
        <dbReference type="Pfam" id="PF07291"/>
    </source>
</evidence>
<dbReference type="AlphaFoldDB" id="A0A1H9JKP1"/>
<keyword evidence="4 5" id="KW-0472">Membrane</keyword>
<dbReference type="Proteomes" id="UP000198999">
    <property type="component" value="Unassembled WGS sequence"/>
</dbReference>
<dbReference type="Pfam" id="PF07291">
    <property type="entry name" value="MauE"/>
    <property type="match status" value="1"/>
</dbReference>
<dbReference type="InterPro" id="IPR009908">
    <property type="entry name" value="Methylamine_util_MauE"/>
</dbReference>
<evidence type="ECO:0000313" key="7">
    <source>
        <dbReference type="EMBL" id="SEQ87452.1"/>
    </source>
</evidence>
<protein>
    <submittedName>
        <fullName evidence="7">Uncharacterized membrane protein YphA, DoxX/SURF4 family</fullName>
    </submittedName>
</protein>
<feature type="transmembrane region" description="Helical" evidence="5">
    <location>
        <begin position="80"/>
        <end position="100"/>
    </location>
</feature>
<evidence type="ECO:0000256" key="2">
    <source>
        <dbReference type="ARBA" id="ARBA00022692"/>
    </source>
</evidence>
<accession>A0A1H9JKP1</accession>
<comment type="subcellular location">
    <subcellularLocation>
        <location evidence="1">Membrane</location>
        <topology evidence="1">Multi-pass membrane protein</topology>
    </subcellularLocation>
</comment>
<dbReference type="NCBIfam" id="NF045576">
    <property type="entry name" value="BT_3928_fam"/>
    <property type="match status" value="1"/>
</dbReference>
<evidence type="ECO:0000313" key="8">
    <source>
        <dbReference type="Proteomes" id="UP000198999"/>
    </source>
</evidence>
<dbReference type="OrthoDB" id="648842at2"/>
<feature type="transmembrane region" description="Helical" evidence="5">
    <location>
        <begin position="120"/>
        <end position="138"/>
    </location>
</feature>
<sequence>MKALVAISRILVGVLFIFSGFIKLNDPIGFSYKLQEYFSPDVLNIPFLEPYALLISVFVVVFEVVLGVFLLIGYKPKFTVWSLLLMIVFFTFLTFYAAYFEKVKDCGCFGDFIKLKPWETFWKDVALLVLILILFFGVKYIKPVFTKLPTTILALLGFILSLWFGYHVLMHLPTIDFRAYAIGKNIKEGMTIPEDAPKPVQEYSWKFMVNGEEKVITTNGSYPSVEGEFVGVDTKVIQEGYTPPVVDFSIESADEDLTDYFLNQDNLIVVVSYSLEKIEADGALKLKWLQDEARTNNYQIIGLTASGESAKKRIKDAYNIDFEWYLCDEKALKTVVRSNPGILELDKGTVMQKVHWNDIDDLELPEIIGRDLNVKFDDTSTFEEKNKDNILYLIDGEVSKKEDVDRLDKSSIRELNFTIRKEFLDSLNKARSSNYVGFAKVTLKKDTLN</sequence>
<proteinExistence type="predicted"/>
<keyword evidence="8" id="KW-1185">Reference proteome</keyword>
<feature type="transmembrane region" description="Helical" evidence="5">
    <location>
        <begin position="150"/>
        <end position="169"/>
    </location>
</feature>
<name>A0A1H9JKP1_9FLAO</name>
<evidence type="ECO:0000256" key="1">
    <source>
        <dbReference type="ARBA" id="ARBA00004141"/>
    </source>
</evidence>
<dbReference type="EMBL" id="FOFN01000003">
    <property type="protein sequence ID" value="SEQ87452.1"/>
    <property type="molecule type" value="Genomic_DNA"/>
</dbReference>
<dbReference type="GO" id="GO:0016020">
    <property type="term" value="C:membrane"/>
    <property type="evidence" value="ECO:0007669"/>
    <property type="project" value="UniProtKB-SubCell"/>
</dbReference>
<keyword evidence="2 5" id="KW-0812">Transmembrane</keyword>
<dbReference type="RefSeq" id="WP_092580150.1">
    <property type="nucleotide sequence ID" value="NZ_FOFN01000003.1"/>
</dbReference>
<reference evidence="7 8" key="1">
    <citation type="submission" date="2016-10" db="EMBL/GenBank/DDBJ databases">
        <authorList>
            <person name="de Groot N.N."/>
        </authorList>
    </citation>
    <scope>NUCLEOTIDE SEQUENCE [LARGE SCALE GENOMIC DNA]</scope>
    <source>
        <strain evidence="7 8">DSM 21035</strain>
    </source>
</reference>